<evidence type="ECO:0000313" key="1">
    <source>
        <dbReference type="EMBL" id="MBC8431674.1"/>
    </source>
</evidence>
<gene>
    <name evidence="1" type="ORF">H8D96_07110</name>
</gene>
<proteinExistence type="predicted"/>
<protein>
    <submittedName>
        <fullName evidence="1">Uncharacterized protein</fullName>
    </submittedName>
</protein>
<name>A0A8J6TK43_9BACT</name>
<comment type="caution">
    <text evidence="1">The sequence shown here is derived from an EMBL/GenBank/DDBJ whole genome shotgun (WGS) entry which is preliminary data.</text>
</comment>
<dbReference type="Proteomes" id="UP000605201">
    <property type="component" value="Unassembled WGS sequence"/>
</dbReference>
<organism evidence="1 2">
    <name type="scientific">Candidatus Desulfatibia vada</name>
    <dbReference type="NCBI Taxonomy" id="2841696"/>
    <lineage>
        <taxon>Bacteria</taxon>
        <taxon>Pseudomonadati</taxon>
        <taxon>Thermodesulfobacteriota</taxon>
        <taxon>Desulfobacteria</taxon>
        <taxon>Desulfobacterales</taxon>
        <taxon>Desulfobacterales incertae sedis</taxon>
        <taxon>Candidatus Desulfatibia</taxon>
    </lineage>
</organism>
<dbReference type="AlphaFoldDB" id="A0A8J6TK43"/>
<sequence length="140" mass="15914">MPELCRVGICGFDPMLVKGYTAQNMRAIWWHISDELFDEFDMKPGMKVTGKLLKIYSGITGEESSAPNEAFEWECSKETGIVVLVPADVVHAHKLTAFMFADLQIDTIDGKDVYPGEDKISKKWWPDDKMKLDYTLDYIG</sequence>
<reference evidence="1 2" key="1">
    <citation type="submission" date="2020-08" db="EMBL/GenBank/DDBJ databases">
        <title>Bridging the membrane lipid divide: bacteria of the FCB group superphylum have the potential to synthesize archaeal ether lipids.</title>
        <authorList>
            <person name="Villanueva L."/>
            <person name="Von Meijenfeldt F.A.B."/>
            <person name="Westbye A.B."/>
            <person name="Yadav S."/>
            <person name="Hopmans E.C."/>
            <person name="Dutilh B.E."/>
            <person name="Sinninghe Damste J.S."/>
        </authorList>
    </citation>
    <scope>NUCLEOTIDE SEQUENCE [LARGE SCALE GENOMIC DNA]</scope>
    <source>
        <strain evidence="1">NIOZ-UU17</strain>
    </source>
</reference>
<evidence type="ECO:0000313" key="2">
    <source>
        <dbReference type="Proteomes" id="UP000605201"/>
    </source>
</evidence>
<accession>A0A8J6TK43</accession>
<dbReference type="EMBL" id="JACNIG010000163">
    <property type="protein sequence ID" value="MBC8431674.1"/>
    <property type="molecule type" value="Genomic_DNA"/>
</dbReference>